<dbReference type="Gene3D" id="3.30.70.1400">
    <property type="entry name" value="Aminomethyltransferase beta-barrel domains"/>
    <property type="match status" value="1"/>
</dbReference>
<proteinExistence type="inferred from homology"/>
<dbReference type="SUPFAM" id="SSF103025">
    <property type="entry name" value="Folate-binding domain"/>
    <property type="match status" value="1"/>
</dbReference>
<evidence type="ECO:0000259" key="9">
    <source>
        <dbReference type="Pfam" id="PF01571"/>
    </source>
</evidence>
<dbReference type="Pfam" id="PF01571">
    <property type="entry name" value="GCV_T"/>
    <property type="match status" value="1"/>
</dbReference>
<dbReference type="SUPFAM" id="SSF101790">
    <property type="entry name" value="Aminomethyltransferase beta-barrel domain"/>
    <property type="match status" value="1"/>
</dbReference>
<dbReference type="AlphaFoldDB" id="A0A8S0WQU4"/>
<dbReference type="Proteomes" id="UP000836597">
    <property type="component" value="Chromosome"/>
</dbReference>
<evidence type="ECO:0000256" key="7">
    <source>
        <dbReference type="HAMAP-Rule" id="MF_00259"/>
    </source>
</evidence>
<evidence type="ECO:0000256" key="8">
    <source>
        <dbReference type="PIRSR" id="PIRSR006487-1"/>
    </source>
</evidence>
<dbReference type="FunFam" id="2.40.30.110:FF:000003">
    <property type="entry name" value="Aminomethyltransferase"/>
    <property type="match status" value="1"/>
</dbReference>
<dbReference type="GO" id="GO:0008483">
    <property type="term" value="F:transaminase activity"/>
    <property type="evidence" value="ECO:0007669"/>
    <property type="project" value="UniProtKB-KW"/>
</dbReference>
<evidence type="ECO:0000256" key="2">
    <source>
        <dbReference type="ARBA" id="ARBA00012616"/>
    </source>
</evidence>
<feature type="binding site" evidence="8">
    <location>
        <position position="198"/>
    </location>
    <ligand>
        <name>substrate</name>
    </ligand>
</feature>
<gene>
    <name evidence="7" type="primary">gcvT</name>
    <name evidence="12" type="ORF">DEACI_0164</name>
    <name evidence="11" type="ORF">DEACI_3687</name>
</gene>
<dbReference type="FunFam" id="3.30.70.1400:FF:000001">
    <property type="entry name" value="Aminomethyltransferase"/>
    <property type="match status" value="1"/>
</dbReference>
<dbReference type="Proteomes" id="UP001071230">
    <property type="component" value="Unassembled WGS sequence"/>
</dbReference>
<keyword evidence="4 7" id="KW-0808">Transferase</keyword>
<dbReference type="GO" id="GO:0005829">
    <property type="term" value="C:cytosol"/>
    <property type="evidence" value="ECO:0007669"/>
    <property type="project" value="TreeGrafter"/>
</dbReference>
<dbReference type="PANTHER" id="PTHR43757:SF2">
    <property type="entry name" value="AMINOMETHYLTRANSFERASE, MITOCHONDRIAL"/>
    <property type="match status" value="1"/>
</dbReference>
<dbReference type="GO" id="GO:0004047">
    <property type="term" value="F:aminomethyltransferase activity"/>
    <property type="evidence" value="ECO:0007669"/>
    <property type="project" value="UniProtKB-UniRule"/>
</dbReference>
<evidence type="ECO:0000256" key="1">
    <source>
        <dbReference type="ARBA" id="ARBA00008609"/>
    </source>
</evidence>
<dbReference type="InterPro" id="IPR028896">
    <property type="entry name" value="GcvT/YgfZ/DmdA"/>
</dbReference>
<dbReference type="Pfam" id="PF08669">
    <property type="entry name" value="GCV_T_C"/>
    <property type="match status" value="1"/>
</dbReference>
<dbReference type="InterPro" id="IPR027266">
    <property type="entry name" value="TrmE/GcvT-like"/>
</dbReference>
<evidence type="ECO:0000313" key="12">
    <source>
        <dbReference type="EMBL" id="CEJ05745.1"/>
    </source>
</evidence>
<reference evidence="11" key="2">
    <citation type="submission" date="2020-01" db="EMBL/GenBank/DDBJ databases">
        <authorList>
            <person name="Hornung B."/>
        </authorList>
    </citation>
    <scope>NUCLEOTIDE SEQUENCE</scope>
    <source>
        <strain evidence="11">PacBioINE</strain>
    </source>
</reference>
<dbReference type="InterPro" id="IPR006223">
    <property type="entry name" value="GcvT"/>
</dbReference>
<comment type="subunit">
    <text evidence="7">The glycine cleavage system is composed of four proteins: P, T, L and H.</text>
</comment>
<dbReference type="EC" id="2.1.2.10" evidence="2 7"/>
<evidence type="ECO:0000256" key="6">
    <source>
        <dbReference type="ARBA" id="ARBA00047665"/>
    </source>
</evidence>
<evidence type="ECO:0000256" key="4">
    <source>
        <dbReference type="ARBA" id="ARBA00022679"/>
    </source>
</evidence>
<feature type="domain" description="Aminomethyltransferase C-terminal" evidence="10">
    <location>
        <begin position="290"/>
        <end position="368"/>
    </location>
</feature>
<dbReference type="Gene3D" id="4.10.1250.10">
    <property type="entry name" value="Aminomethyltransferase fragment"/>
    <property type="match status" value="1"/>
</dbReference>
<dbReference type="PIRSF" id="PIRSF006487">
    <property type="entry name" value="GcvT"/>
    <property type="match status" value="1"/>
</dbReference>
<dbReference type="NCBIfam" id="TIGR00528">
    <property type="entry name" value="gcvT"/>
    <property type="match status" value="1"/>
</dbReference>
<accession>A0A8S0WQU4</accession>
<dbReference type="NCBIfam" id="NF001567">
    <property type="entry name" value="PRK00389.1"/>
    <property type="match status" value="1"/>
</dbReference>
<comment type="function">
    <text evidence="7">The glycine cleavage system catalyzes the degradation of glycine.</text>
</comment>
<keyword evidence="3 7" id="KW-0032">Aminotransferase</keyword>
<evidence type="ECO:0000256" key="3">
    <source>
        <dbReference type="ARBA" id="ARBA00022576"/>
    </source>
</evidence>
<dbReference type="Gene3D" id="3.30.1360.120">
    <property type="entry name" value="Probable tRNA modification gtpase trme, domain 1"/>
    <property type="match status" value="1"/>
</dbReference>
<dbReference type="KEGG" id="aacx:DEACI_3687"/>
<dbReference type="InterPro" id="IPR029043">
    <property type="entry name" value="GcvT/YgfZ_C"/>
</dbReference>
<evidence type="ECO:0000313" key="11">
    <source>
        <dbReference type="EMBL" id="CAA7602864.1"/>
    </source>
</evidence>
<evidence type="ECO:0000259" key="10">
    <source>
        <dbReference type="Pfam" id="PF08669"/>
    </source>
</evidence>
<protein>
    <recommendedName>
        <fullName evidence="2 7">Aminomethyltransferase</fullName>
        <ecNumber evidence="2 7">2.1.2.10</ecNumber>
    </recommendedName>
    <alternativeName>
        <fullName evidence="5 7">Glycine cleavage system T protein</fullName>
    </alternativeName>
</protein>
<dbReference type="PANTHER" id="PTHR43757">
    <property type="entry name" value="AMINOMETHYLTRANSFERASE"/>
    <property type="match status" value="1"/>
</dbReference>
<reference evidence="12" key="1">
    <citation type="submission" date="2014-11" db="EMBL/GenBank/DDBJ databases">
        <authorList>
            <person name="Hornung B.V."/>
        </authorList>
    </citation>
    <scope>NUCLEOTIDE SEQUENCE</scope>
    <source>
        <strain evidence="12">INE</strain>
    </source>
</reference>
<evidence type="ECO:0000313" key="13">
    <source>
        <dbReference type="Proteomes" id="UP001071230"/>
    </source>
</evidence>
<dbReference type="InterPro" id="IPR006222">
    <property type="entry name" value="GCVT_N"/>
</dbReference>
<dbReference type="EMBL" id="CDGJ01000003">
    <property type="protein sequence ID" value="CEJ05745.1"/>
    <property type="molecule type" value="Genomic_DNA"/>
</dbReference>
<comment type="catalytic activity">
    <reaction evidence="6 7">
        <text>N(6)-[(R)-S(8)-aminomethyldihydrolipoyl]-L-lysyl-[protein] + (6S)-5,6,7,8-tetrahydrofolate = N(6)-[(R)-dihydrolipoyl]-L-lysyl-[protein] + (6R)-5,10-methylene-5,6,7,8-tetrahydrofolate + NH4(+)</text>
        <dbReference type="Rhea" id="RHEA:16945"/>
        <dbReference type="Rhea" id="RHEA-COMP:10475"/>
        <dbReference type="Rhea" id="RHEA-COMP:10492"/>
        <dbReference type="ChEBI" id="CHEBI:15636"/>
        <dbReference type="ChEBI" id="CHEBI:28938"/>
        <dbReference type="ChEBI" id="CHEBI:57453"/>
        <dbReference type="ChEBI" id="CHEBI:83100"/>
        <dbReference type="ChEBI" id="CHEBI:83143"/>
        <dbReference type="EC" id="2.1.2.10"/>
    </reaction>
</comment>
<dbReference type="GO" id="GO:0019464">
    <property type="term" value="P:glycine decarboxylation via glycine cleavage system"/>
    <property type="evidence" value="ECO:0007669"/>
    <property type="project" value="UniProtKB-UniRule"/>
</dbReference>
<dbReference type="GO" id="GO:0005960">
    <property type="term" value="C:glycine cleavage complex"/>
    <property type="evidence" value="ECO:0007669"/>
    <property type="project" value="InterPro"/>
</dbReference>
<dbReference type="InterPro" id="IPR013977">
    <property type="entry name" value="GcvT_C"/>
</dbReference>
<sequence length="374" mass="41234">MAELKRTPLYAEHVAAKAKVIDFGGWEMPVQYAGVIEEHKAVRTKAGLFDVSHMGEVDVQGPEALAFVNHLITNDVSRIADGQILYSPMCYPNGGIVDDLLVYRYSSGHFYLVVNASNTDKDYAWMEEQKQGFDVALANVSSQTAQLALQGPLAEGILQKISDLDLSKIKYYWFTQGKIDGVPCLISRTGYTGEDGFEFYFSPQYAARLWNRVLESGREEGIQPVGLGARDTLRFEARLPLYGNELGPDISPLEAGLGIFVKLDKPSRPQGEGFVGQTALLRQKKEGLKRRLVGLEMVGRGIARSHYPVSKNGAEVGYVTSGSFSPTLNKNIALALVRGDLAVVGTELDVMIRNKPVAARVIPTPFYKREKNKE</sequence>
<dbReference type="EMBL" id="LR746496">
    <property type="protein sequence ID" value="CAA7602864.1"/>
    <property type="molecule type" value="Genomic_DNA"/>
</dbReference>
<organism evidence="11">
    <name type="scientific">Acididesulfobacillus acetoxydans</name>
    <dbReference type="NCBI Taxonomy" id="1561005"/>
    <lineage>
        <taxon>Bacteria</taxon>
        <taxon>Bacillati</taxon>
        <taxon>Bacillota</taxon>
        <taxon>Clostridia</taxon>
        <taxon>Eubacteriales</taxon>
        <taxon>Peptococcaceae</taxon>
        <taxon>Acididesulfobacillus</taxon>
    </lineage>
</organism>
<dbReference type="HAMAP" id="MF_00259">
    <property type="entry name" value="GcvT"/>
    <property type="match status" value="1"/>
</dbReference>
<comment type="similarity">
    <text evidence="1 7">Belongs to the GcvT family.</text>
</comment>
<name>A0A8S0WQU4_9FIRM</name>
<evidence type="ECO:0000256" key="5">
    <source>
        <dbReference type="ARBA" id="ARBA00031395"/>
    </source>
</evidence>
<dbReference type="InterPro" id="IPR022903">
    <property type="entry name" value="GcvT_bac"/>
</dbReference>
<keyword evidence="13" id="KW-1185">Reference proteome</keyword>
<feature type="domain" description="GCVT N-terminal" evidence="9">
    <location>
        <begin position="9"/>
        <end position="265"/>
    </location>
</feature>
<dbReference type="RefSeq" id="WP_240986170.1">
    <property type="nucleotide sequence ID" value="NZ_CDGJ01000003.1"/>
</dbReference>
<dbReference type="Gene3D" id="2.40.30.110">
    <property type="entry name" value="Aminomethyltransferase beta-barrel domains"/>
    <property type="match status" value="1"/>
</dbReference>